<dbReference type="InterPro" id="IPR036505">
    <property type="entry name" value="Amidase/PGRP_sf"/>
</dbReference>
<dbReference type="GO" id="GO:0008745">
    <property type="term" value="F:N-acetylmuramoyl-L-alanine amidase activity"/>
    <property type="evidence" value="ECO:0007669"/>
    <property type="project" value="UniProtKB-EC"/>
</dbReference>
<dbReference type="GO" id="GO:0071555">
    <property type="term" value="P:cell wall organization"/>
    <property type="evidence" value="ECO:0007669"/>
    <property type="project" value="UniProtKB-KW"/>
</dbReference>
<dbReference type="PANTHER" id="PTHR30417">
    <property type="entry name" value="N-ACETYLMURAMOYL-L-ALANINE AMIDASE AMID"/>
    <property type="match status" value="1"/>
</dbReference>
<dbReference type="EC" id="3.5.1.28" evidence="3"/>
<keyword evidence="4" id="KW-0378">Hydrolase</keyword>
<keyword evidence="5" id="KW-0961">Cell wall biogenesis/degradation</keyword>
<evidence type="ECO:0000313" key="8">
    <source>
        <dbReference type="Proteomes" id="UP000006057"/>
    </source>
</evidence>
<comment type="catalytic activity">
    <reaction evidence="1">
        <text>Hydrolyzes the link between N-acetylmuramoyl residues and L-amino acid residues in certain cell-wall glycopeptides.</text>
        <dbReference type="EC" id="3.5.1.28"/>
    </reaction>
</comment>
<dbReference type="InterPro" id="IPR036366">
    <property type="entry name" value="PGBDSf"/>
</dbReference>
<evidence type="ECO:0000256" key="2">
    <source>
        <dbReference type="ARBA" id="ARBA00007553"/>
    </source>
</evidence>
<evidence type="ECO:0000256" key="3">
    <source>
        <dbReference type="ARBA" id="ARBA00011901"/>
    </source>
</evidence>
<dbReference type="PANTHER" id="PTHR30417:SF1">
    <property type="entry name" value="N-ACETYLMURAMOYL-L-ALANINE AMIDASE AMID"/>
    <property type="match status" value="1"/>
</dbReference>
<dbReference type="Gene3D" id="1.10.101.10">
    <property type="entry name" value="PGBD-like superfamily/PGBD"/>
    <property type="match status" value="1"/>
</dbReference>
<dbReference type="AlphaFoldDB" id="I4BKD3"/>
<evidence type="ECO:0000256" key="5">
    <source>
        <dbReference type="ARBA" id="ARBA00023316"/>
    </source>
</evidence>
<dbReference type="InterPro" id="IPR002477">
    <property type="entry name" value="Peptidoglycan-bd-like"/>
</dbReference>
<dbReference type="Proteomes" id="UP000006057">
    <property type="component" value="Chromosome"/>
</dbReference>
<dbReference type="STRING" id="710421.Mycch_2987"/>
<organism evidence="7 8">
    <name type="scientific">Mycolicibacterium chubuense (strain NBB4)</name>
    <name type="common">Mycobacterium chubuense</name>
    <dbReference type="NCBI Taxonomy" id="710421"/>
    <lineage>
        <taxon>Bacteria</taxon>
        <taxon>Bacillati</taxon>
        <taxon>Actinomycetota</taxon>
        <taxon>Actinomycetes</taxon>
        <taxon>Mycobacteriales</taxon>
        <taxon>Mycobacteriaceae</taxon>
        <taxon>Mycolicibacterium</taxon>
    </lineage>
</organism>
<dbReference type="HOGENOM" id="CLU_063819_0_0_11"/>
<reference evidence="7 8" key="1">
    <citation type="submission" date="2012-06" db="EMBL/GenBank/DDBJ databases">
        <title>Complete sequence of chromosome of Mycobacterium chubuense NBB4.</title>
        <authorList>
            <consortium name="US DOE Joint Genome Institute"/>
            <person name="Lucas S."/>
            <person name="Han J."/>
            <person name="Lapidus A."/>
            <person name="Cheng J.-F."/>
            <person name="Goodwin L."/>
            <person name="Pitluck S."/>
            <person name="Peters L."/>
            <person name="Mikhailova N."/>
            <person name="Teshima H."/>
            <person name="Detter J.C."/>
            <person name="Han C."/>
            <person name="Tapia R."/>
            <person name="Land M."/>
            <person name="Hauser L."/>
            <person name="Kyrpides N."/>
            <person name="Ivanova N."/>
            <person name="Pagani I."/>
            <person name="Mattes T."/>
            <person name="Holmes A."/>
            <person name="Rutledge P."/>
            <person name="Paulsen I."/>
            <person name="Coleman N."/>
            <person name="Woyke T."/>
        </authorList>
    </citation>
    <scope>NUCLEOTIDE SEQUENCE [LARGE SCALE GENOMIC DNA]</scope>
    <source>
        <strain evidence="7 8">NBB4</strain>
    </source>
</reference>
<dbReference type="OrthoDB" id="5178799at2"/>
<dbReference type="GO" id="GO:0009254">
    <property type="term" value="P:peptidoglycan turnover"/>
    <property type="evidence" value="ECO:0007669"/>
    <property type="project" value="TreeGrafter"/>
</dbReference>
<dbReference type="KEGG" id="mcb:Mycch_2987"/>
<proteinExistence type="inferred from homology"/>
<dbReference type="InterPro" id="IPR002502">
    <property type="entry name" value="Amidase_domain"/>
</dbReference>
<evidence type="ECO:0000313" key="7">
    <source>
        <dbReference type="EMBL" id="AFM17740.1"/>
    </source>
</evidence>
<evidence type="ECO:0000256" key="4">
    <source>
        <dbReference type="ARBA" id="ARBA00022801"/>
    </source>
</evidence>
<dbReference type="RefSeq" id="WP_014816217.1">
    <property type="nucleotide sequence ID" value="NC_018027.1"/>
</dbReference>
<dbReference type="InterPro" id="IPR051206">
    <property type="entry name" value="NAMLAA_amidase_2"/>
</dbReference>
<accession>I4BKD3</accession>
<dbReference type="SUPFAM" id="SSF47090">
    <property type="entry name" value="PGBD-like"/>
    <property type="match status" value="1"/>
</dbReference>
<dbReference type="PATRIC" id="fig|710421.3.peg.2980"/>
<dbReference type="eggNOG" id="COG3023">
    <property type="taxonomic scope" value="Bacteria"/>
</dbReference>
<dbReference type="InterPro" id="IPR036365">
    <property type="entry name" value="PGBD-like_sf"/>
</dbReference>
<evidence type="ECO:0000256" key="1">
    <source>
        <dbReference type="ARBA" id="ARBA00001561"/>
    </source>
</evidence>
<dbReference type="SMART" id="SM00644">
    <property type="entry name" value="Ami_2"/>
    <property type="match status" value="1"/>
</dbReference>
<dbReference type="Pfam" id="PF01510">
    <property type="entry name" value="Amidase_2"/>
    <property type="match status" value="1"/>
</dbReference>
<feature type="domain" description="N-acetylmuramoyl-L-alanine amidase" evidence="6">
    <location>
        <begin position="30"/>
        <end position="173"/>
    </location>
</feature>
<dbReference type="CDD" id="cd06583">
    <property type="entry name" value="PGRP"/>
    <property type="match status" value="1"/>
</dbReference>
<protein>
    <recommendedName>
        <fullName evidence="3">N-acetylmuramoyl-L-alanine amidase</fullName>
        <ecNumber evidence="3">3.5.1.28</ecNumber>
    </recommendedName>
</protein>
<dbReference type="GO" id="GO:0009253">
    <property type="term" value="P:peptidoglycan catabolic process"/>
    <property type="evidence" value="ECO:0007669"/>
    <property type="project" value="InterPro"/>
</dbReference>
<dbReference type="EMBL" id="CP003053">
    <property type="protein sequence ID" value="AFM17740.1"/>
    <property type="molecule type" value="Genomic_DNA"/>
</dbReference>
<gene>
    <name evidence="7" type="ordered locus">Mycch_2987</name>
</gene>
<comment type="similarity">
    <text evidence="2">Belongs to the N-acetylmuramoyl-L-alanine amidase 2 family.</text>
</comment>
<dbReference type="SUPFAM" id="SSF55846">
    <property type="entry name" value="N-acetylmuramoyl-L-alanine amidase-like"/>
    <property type="match status" value="1"/>
</dbReference>
<name>I4BKD3_MYCCN</name>
<dbReference type="eggNOG" id="COG3409">
    <property type="taxonomic scope" value="Bacteria"/>
</dbReference>
<dbReference type="Gene3D" id="3.40.80.10">
    <property type="entry name" value="Peptidoglycan recognition protein-like"/>
    <property type="match status" value="1"/>
</dbReference>
<dbReference type="Pfam" id="PF01471">
    <property type="entry name" value="PG_binding_1"/>
    <property type="match status" value="1"/>
</dbReference>
<sequence>MPEAAERHHDPVWLPEVLRAEKLDVVEFGGWRRRGHGDFEDLRGVMVHHTGSDSATAASIAYGRPDLPGPLSQLHVARDGTVTVVAAGVAWHAGVGRYSWLPANTGNWHTIGIECANTGTSPLAPHRLDWPDAQYFAVVGAAAAIIRRLGLPASRVIGHKEYAGRAQGKWDPGAIDMDRFRSDVAAFVGADARASTPRPAVPVGGYADVLLDRGSTGPQVAELQRRLKYAYTAYAGDVEIDGVFGPETESAVREFQRRTPGLVVDGVVGPATAAALRLRLIPAL</sequence>
<keyword evidence="8" id="KW-1185">Reference proteome</keyword>
<evidence type="ECO:0000259" key="6">
    <source>
        <dbReference type="SMART" id="SM00644"/>
    </source>
</evidence>